<dbReference type="InterPro" id="IPR058533">
    <property type="entry name" value="Cation_efflux_TM"/>
</dbReference>
<proteinExistence type="predicted"/>
<dbReference type="PANTHER" id="PTHR46531:SF1">
    <property type="entry name" value="ZINC TRANSPORTER 6"/>
    <property type="match status" value="1"/>
</dbReference>
<comment type="function">
    <text evidence="10">Has probably no intrinsic transporter activity but together with SLC30A5 forms a functional zinc ion:proton antiporter heterodimer, mediating zinc entry into the lumen of organelles along the secretory pathway. As part of that zinc ion:proton antiporter, contributes to zinc ion homeostasis within the early secretory pathway and regulates the activation and folding of enzymes like alkaline phosphatases and enzymes involved in phosphatidylinositol glycan anchor biosynthesis.</text>
</comment>
<evidence type="ECO:0000313" key="13">
    <source>
        <dbReference type="EMBL" id="CAL4107798.1"/>
    </source>
</evidence>
<dbReference type="Proteomes" id="UP001497623">
    <property type="component" value="Unassembled WGS sequence"/>
</dbReference>
<dbReference type="EMBL" id="CAXKWB010013451">
    <property type="protein sequence ID" value="CAL4107798.1"/>
    <property type="molecule type" value="Genomic_DNA"/>
</dbReference>
<dbReference type="GO" id="GO:0008324">
    <property type="term" value="F:monoatomic cation transmembrane transporter activity"/>
    <property type="evidence" value="ECO:0007669"/>
    <property type="project" value="InterPro"/>
</dbReference>
<evidence type="ECO:0000256" key="11">
    <source>
        <dbReference type="SAM" id="Phobius"/>
    </source>
</evidence>
<gene>
    <name evidence="13" type="ORF">MNOR_LOCUS18653</name>
</gene>
<keyword evidence="3 11" id="KW-0812">Transmembrane</keyword>
<keyword evidence="4" id="KW-0862">Zinc</keyword>
<evidence type="ECO:0000259" key="12">
    <source>
        <dbReference type="Pfam" id="PF01545"/>
    </source>
</evidence>
<evidence type="ECO:0000313" key="14">
    <source>
        <dbReference type="Proteomes" id="UP001497623"/>
    </source>
</evidence>
<evidence type="ECO:0000256" key="2">
    <source>
        <dbReference type="ARBA" id="ARBA00022448"/>
    </source>
</evidence>
<keyword evidence="14" id="KW-1185">Reference proteome</keyword>
<evidence type="ECO:0000256" key="10">
    <source>
        <dbReference type="ARBA" id="ARBA00045455"/>
    </source>
</evidence>
<keyword evidence="7" id="KW-0406">Ion transport</keyword>
<name>A0AAV2R0T7_MEGNR</name>
<comment type="subunit">
    <text evidence="9">Heterodimer with SLC30A5; form a functional zinc ion transmembrane transporter.</text>
</comment>
<dbReference type="GO" id="GO:0016020">
    <property type="term" value="C:membrane"/>
    <property type="evidence" value="ECO:0007669"/>
    <property type="project" value="InterPro"/>
</dbReference>
<evidence type="ECO:0000256" key="3">
    <source>
        <dbReference type="ARBA" id="ARBA00022692"/>
    </source>
</evidence>
<feature type="domain" description="Cation efflux protein transmembrane" evidence="12">
    <location>
        <begin position="36"/>
        <end position="141"/>
    </location>
</feature>
<protein>
    <recommendedName>
        <fullName evidence="12">Cation efflux protein transmembrane domain-containing protein</fullName>
    </recommendedName>
</protein>
<dbReference type="PANTHER" id="PTHR46531">
    <property type="entry name" value="ZINC TRANSPORTER 6"/>
    <property type="match status" value="1"/>
</dbReference>
<reference evidence="13 14" key="1">
    <citation type="submission" date="2024-05" db="EMBL/GenBank/DDBJ databases">
        <authorList>
            <person name="Wallberg A."/>
        </authorList>
    </citation>
    <scope>NUCLEOTIDE SEQUENCE [LARGE SCALE GENOMIC DNA]</scope>
</reference>
<dbReference type="Pfam" id="PF01545">
    <property type="entry name" value="Cation_efflux"/>
    <property type="match status" value="1"/>
</dbReference>
<evidence type="ECO:0000256" key="4">
    <source>
        <dbReference type="ARBA" id="ARBA00022833"/>
    </source>
</evidence>
<evidence type="ECO:0000256" key="7">
    <source>
        <dbReference type="ARBA" id="ARBA00023065"/>
    </source>
</evidence>
<dbReference type="AlphaFoldDB" id="A0AAV2R0T7"/>
<comment type="caution">
    <text evidence="13">The sequence shown here is derived from an EMBL/GenBank/DDBJ whole genome shotgun (WGS) entry which is preliminary data.</text>
</comment>
<comment type="subcellular location">
    <subcellularLocation>
        <location evidence="1">Golgi apparatus</location>
        <location evidence="1">trans-Golgi network membrane</location>
        <topology evidence="1">Multi-pass membrane protein</topology>
    </subcellularLocation>
</comment>
<sequence length="196" mass="22189">MSIKFIRPLKRAWLGTLRELSWLLGQWEAQKTGALVMVNLVTTCVLISWCHTTRSMALMAYTYLSWFSLLSLVTCLLCIWVGNQHASLSFTYGYVRLEVLSVFASVILCLLGSIIVIKETIERMLQPEEVHTALLIASMDTTFGMSLEILRCPLEVNLNTQICPASSFEVTGGHRSHNFCLHTKNVRKKLLSHVNR</sequence>
<evidence type="ECO:0000256" key="9">
    <source>
        <dbReference type="ARBA" id="ARBA00038600"/>
    </source>
</evidence>
<dbReference type="InterPro" id="IPR027469">
    <property type="entry name" value="Cation_efflux_TMD_sf"/>
</dbReference>
<dbReference type="SUPFAM" id="SSF161111">
    <property type="entry name" value="Cation efflux protein transmembrane domain-like"/>
    <property type="match status" value="1"/>
</dbReference>
<keyword evidence="2" id="KW-0813">Transport</keyword>
<dbReference type="InterPro" id="IPR052005">
    <property type="entry name" value="CDF_SLC30A"/>
</dbReference>
<feature type="transmembrane region" description="Helical" evidence="11">
    <location>
        <begin position="94"/>
        <end position="117"/>
    </location>
</feature>
<keyword evidence="8 11" id="KW-0472">Membrane</keyword>
<keyword evidence="5 11" id="KW-1133">Transmembrane helix</keyword>
<dbReference type="Gene3D" id="1.20.1510.10">
    <property type="entry name" value="Cation efflux protein transmembrane domain"/>
    <property type="match status" value="1"/>
</dbReference>
<organism evidence="13 14">
    <name type="scientific">Meganyctiphanes norvegica</name>
    <name type="common">Northern krill</name>
    <name type="synonym">Thysanopoda norvegica</name>
    <dbReference type="NCBI Taxonomy" id="48144"/>
    <lineage>
        <taxon>Eukaryota</taxon>
        <taxon>Metazoa</taxon>
        <taxon>Ecdysozoa</taxon>
        <taxon>Arthropoda</taxon>
        <taxon>Crustacea</taxon>
        <taxon>Multicrustacea</taxon>
        <taxon>Malacostraca</taxon>
        <taxon>Eumalacostraca</taxon>
        <taxon>Eucarida</taxon>
        <taxon>Euphausiacea</taxon>
        <taxon>Euphausiidae</taxon>
        <taxon>Meganyctiphanes</taxon>
    </lineage>
</organism>
<keyword evidence="6" id="KW-0333">Golgi apparatus</keyword>
<dbReference type="GO" id="GO:0006829">
    <property type="term" value="P:zinc ion transport"/>
    <property type="evidence" value="ECO:0007669"/>
    <property type="project" value="TreeGrafter"/>
</dbReference>
<feature type="transmembrane region" description="Helical" evidence="11">
    <location>
        <begin position="63"/>
        <end position="82"/>
    </location>
</feature>
<dbReference type="GO" id="GO:0005794">
    <property type="term" value="C:Golgi apparatus"/>
    <property type="evidence" value="ECO:0007669"/>
    <property type="project" value="UniProtKB-SubCell"/>
</dbReference>
<evidence type="ECO:0000256" key="6">
    <source>
        <dbReference type="ARBA" id="ARBA00023034"/>
    </source>
</evidence>
<evidence type="ECO:0000256" key="5">
    <source>
        <dbReference type="ARBA" id="ARBA00022989"/>
    </source>
</evidence>
<accession>A0AAV2R0T7</accession>
<evidence type="ECO:0000256" key="1">
    <source>
        <dbReference type="ARBA" id="ARBA00004166"/>
    </source>
</evidence>
<evidence type="ECO:0000256" key="8">
    <source>
        <dbReference type="ARBA" id="ARBA00023136"/>
    </source>
</evidence>